<feature type="domain" description="DUF2268" evidence="1">
    <location>
        <begin position="11"/>
        <end position="199"/>
    </location>
</feature>
<dbReference type="RefSeq" id="WP_263061842.1">
    <property type="nucleotide sequence ID" value="NZ_JAOUSE010000031.1"/>
</dbReference>
<comment type="caution">
    <text evidence="2">The sequence shown here is derived from an EMBL/GenBank/DDBJ whole genome shotgun (WGS) entry which is preliminary data.</text>
</comment>
<keyword evidence="3" id="KW-1185">Reference proteome</keyword>
<dbReference type="EMBL" id="JAOUSE010000031">
    <property type="protein sequence ID" value="MCU9594864.1"/>
    <property type="molecule type" value="Genomic_DNA"/>
</dbReference>
<evidence type="ECO:0000313" key="2">
    <source>
        <dbReference type="EMBL" id="MCU9594864.1"/>
    </source>
</evidence>
<proteinExistence type="predicted"/>
<organism evidence="2 3">
    <name type="scientific">Pallidibacillus thermolactis</name>
    <dbReference type="NCBI Taxonomy" id="251051"/>
    <lineage>
        <taxon>Bacteria</taxon>
        <taxon>Bacillati</taxon>
        <taxon>Bacillota</taxon>
        <taxon>Bacilli</taxon>
        <taxon>Bacillales</taxon>
        <taxon>Bacillaceae</taxon>
        <taxon>Pallidibacillus</taxon>
    </lineage>
</organism>
<protein>
    <submittedName>
        <fullName evidence="2">DUF2268 domain-containing protein</fullName>
    </submittedName>
</protein>
<dbReference type="Proteomes" id="UP001208656">
    <property type="component" value="Unassembled WGS sequence"/>
</dbReference>
<dbReference type="InterPro" id="IPR018728">
    <property type="entry name" value="DUF2268"/>
</dbReference>
<reference evidence="2 3" key="1">
    <citation type="submission" date="2022-10" db="EMBL/GenBank/DDBJ databases">
        <title>Description of Fervidibacillus gen. nov. in the family Fervidibacillaceae fam. nov. with two species, Fervidibacillus albus sp. nov., and Fervidibacillus halotolerans sp. nov., isolated from tidal flat sediments.</title>
        <authorList>
            <person name="Kwon K.K."/>
            <person name="Yang S.-H."/>
        </authorList>
    </citation>
    <scope>NUCLEOTIDE SEQUENCE [LARGE SCALE GENOMIC DNA]</scope>
    <source>
        <strain evidence="2 3">DSM 23332</strain>
    </source>
</reference>
<name>A0ABT2WGN4_9BACI</name>
<evidence type="ECO:0000313" key="3">
    <source>
        <dbReference type="Proteomes" id="UP001208656"/>
    </source>
</evidence>
<sequence>MTIEFLKNHHVWDKTKQLLQKYKKEWSGSDVPIFIFPIPSSMFRQGDKNGYSFEDKMFLFLPANISDEELEALFVHEYHHICRLKKTGKRVLEHTLLDSIIMEGLAEHAVLDYCGKQYLLRWNSLYSTEALEKIWIMEYKPNLNVKYGERLHGQLLYGRPFSRPLLGYTMGFYLVDRYRKNNENFSIPSSISVPSEQFII</sequence>
<dbReference type="Pfam" id="PF10026">
    <property type="entry name" value="DUF2268"/>
    <property type="match status" value="1"/>
</dbReference>
<evidence type="ECO:0000259" key="1">
    <source>
        <dbReference type="Pfam" id="PF10026"/>
    </source>
</evidence>
<accession>A0ABT2WGN4</accession>
<gene>
    <name evidence="2" type="ORF">OEV82_10490</name>
</gene>